<gene>
    <name evidence="1" type="ORF">AYR63_05810</name>
</gene>
<proteinExistence type="predicted"/>
<keyword evidence="2" id="KW-1185">Reference proteome</keyword>
<dbReference type="AlphaFoldDB" id="A0A1B2IXD9"/>
<organism evidence="1 2">
    <name type="scientific">Secundilactobacillus paracollinoides</name>
    <dbReference type="NCBI Taxonomy" id="240427"/>
    <lineage>
        <taxon>Bacteria</taxon>
        <taxon>Bacillati</taxon>
        <taxon>Bacillota</taxon>
        <taxon>Bacilli</taxon>
        <taxon>Lactobacillales</taxon>
        <taxon>Lactobacillaceae</taxon>
        <taxon>Secundilactobacillus</taxon>
    </lineage>
</organism>
<sequence>MIMERPLFGVFRLSVFSSIDNTVYHSGKGVVEKEGENKLKMRKFQRARNKPVKDWSRGGTIL</sequence>
<dbReference type="STRING" id="240427.AYR62_14820"/>
<dbReference type="EMBL" id="CP014924">
    <property type="protein sequence ID" value="ANZ66697.1"/>
    <property type="molecule type" value="Genomic_DNA"/>
</dbReference>
<reference evidence="1 2" key="1">
    <citation type="submission" date="2016-03" db="EMBL/GenBank/DDBJ databases">
        <title>Pediococcus and Lactobacillus from brewery environment - whole genome sequencing and assembly.</title>
        <authorList>
            <person name="Behr J."/>
            <person name="Geissler A.J."/>
            <person name="Vogel R.F."/>
        </authorList>
    </citation>
    <scope>NUCLEOTIDE SEQUENCE [LARGE SCALE GENOMIC DNA]</scope>
    <source>
        <strain evidence="1 2">TMW 1.1995</strain>
    </source>
</reference>
<accession>A0A1B2IXD9</accession>
<protein>
    <submittedName>
        <fullName evidence="1">Uncharacterized protein</fullName>
    </submittedName>
</protein>
<name>A0A1B2IXD9_9LACO</name>
<evidence type="ECO:0000313" key="2">
    <source>
        <dbReference type="Proteomes" id="UP000093267"/>
    </source>
</evidence>
<dbReference type="Proteomes" id="UP000093267">
    <property type="component" value="Chromosome"/>
</dbReference>
<evidence type="ECO:0000313" key="1">
    <source>
        <dbReference type="EMBL" id="ANZ66697.1"/>
    </source>
</evidence>